<reference evidence="9" key="1">
    <citation type="submission" date="2016-10" db="EMBL/GenBank/DDBJ databases">
        <authorList>
            <person name="Varghese N."/>
            <person name="Submissions S."/>
        </authorList>
    </citation>
    <scope>NUCLEOTIDE SEQUENCE [LARGE SCALE GENOMIC DNA]</scope>
    <source>
        <strain evidence="9">DSM 217</strain>
    </source>
</reference>
<feature type="transmembrane region" description="Helical" evidence="6">
    <location>
        <begin position="120"/>
        <end position="137"/>
    </location>
</feature>
<evidence type="ECO:0000256" key="3">
    <source>
        <dbReference type="ARBA" id="ARBA00022692"/>
    </source>
</evidence>
<comment type="subcellular location">
    <subcellularLocation>
        <location evidence="1">Cell membrane</location>
        <topology evidence="1">Multi-pass membrane protein</topology>
    </subcellularLocation>
</comment>
<feature type="transmembrane region" description="Helical" evidence="6">
    <location>
        <begin position="264"/>
        <end position="283"/>
    </location>
</feature>
<keyword evidence="2" id="KW-1003">Cell membrane</keyword>
<dbReference type="AlphaFoldDB" id="A0A1H3BS05"/>
<dbReference type="OrthoDB" id="5611741at2"/>
<evidence type="ECO:0000313" key="8">
    <source>
        <dbReference type="EMBL" id="SDX44596.1"/>
    </source>
</evidence>
<dbReference type="GO" id="GO:0005886">
    <property type="term" value="C:plasma membrane"/>
    <property type="evidence" value="ECO:0007669"/>
    <property type="project" value="UniProtKB-SubCell"/>
</dbReference>
<proteinExistence type="predicted"/>
<dbReference type="PANTHER" id="PTHR35007">
    <property type="entry name" value="INTEGRAL MEMBRANE PROTEIN-RELATED"/>
    <property type="match status" value="1"/>
</dbReference>
<evidence type="ECO:0000256" key="5">
    <source>
        <dbReference type="ARBA" id="ARBA00023136"/>
    </source>
</evidence>
<accession>A0A1H3BS05</accession>
<dbReference type="PANTHER" id="PTHR35007:SF1">
    <property type="entry name" value="PILUS ASSEMBLY PROTEIN"/>
    <property type="match status" value="1"/>
</dbReference>
<feature type="transmembrane region" description="Helical" evidence="6">
    <location>
        <begin position="299"/>
        <end position="319"/>
    </location>
</feature>
<evidence type="ECO:0000313" key="9">
    <source>
        <dbReference type="Proteomes" id="UP000198816"/>
    </source>
</evidence>
<dbReference type="Pfam" id="PF00482">
    <property type="entry name" value="T2SSF"/>
    <property type="match status" value="1"/>
</dbReference>
<dbReference type="RefSeq" id="WP_093036810.1">
    <property type="nucleotide sequence ID" value="NZ_FNNZ01000026.1"/>
</dbReference>
<feature type="transmembrane region" description="Helical" evidence="6">
    <location>
        <begin position="97"/>
        <end position="114"/>
    </location>
</feature>
<keyword evidence="3 6" id="KW-0812">Transmembrane</keyword>
<organism evidence="8 9">
    <name type="scientific">Thiocapsa roseopersicina</name>
    <dbReference type="NCBI Taxonomy" id="1058"/>
    <lineage>
        <taxon>Bacteria</taxon>
        <taxon>Pseudomonadati</taxon>
        <taxon>Pseudomonadota</taxon>
        <taxon>Gammaproteobacteria</taxon>
        <taxon>Chromatiales</taxon>
        <taxon>Chromatiaceae</taxon>
        <taxon>Thiocapsa</taxon>
    </lineage>
</organism>
<dbReference type="InterPro" id="IPR042094">
    <property type="entry name" value="T2SS_GspF_sf"/>
</dbReference>
<evidence type="ECO:0000256" key="1">
    <source>
        <dbReference type="ARBA" id="ARBA00004651"/>
    </source>
</evidence>
<protein>
    <submittedName>
        <fullName evidence="8">Tight adherence protein B</fullName>
    </submittedName>
</protein>
<feature type="transmembrane region" description="Helical" evidence="6">
    <location>
        <begin position="6"/>
        <end position="27"/>
    </location>
</feature>
<keyword evidence="5 6" id="KW-0472">Membrane</keyword>
<feature type="domain" description="Type II secretion system protein GspF" evidence="7">
    <location>
        <begin position="156"/>
        <end position="280"/>
    </location>
</feature>
<dbReference type="Gene3D" id="1.20.81.30">
    <property type="entry name" value="Type II secretion system (T2SS), domain F"/>
    <property type="match status" value="1"/>
</dbReference>
<dbReference type="Proteomes" id="UP000198816">
    <property type="component" value="Unassembled WGS sequence"/>
</dbReference>
<gene>
    <name evidence="8" type="ORF">SAMN05421783_12648</name>
</gene>
<evidence type="ECO:0000256" key="4">
    <source>
        <dbReference type="ARBA" id="ARBA00022989"/>
    </source>
</evidence>
<dbReference type="STRING" id="1058.SAMN05421783_12648"/>
<dbReference type="EMBL" id="FNNZ01000026">
    <property type="protein sequence ID" value="SDX44596.1"/>
    <property type="molecule type" value="Genomic_DNA"/>
</dbReference>
<name>A0A1H3BS05_THIRO</name>
<evidence type="ECO:0000259" key="7">
    <source>
        <dbReference type="Pfam" id="PF00482"/>
    </source>
</evidence>
<dbReference type="InterPro" id="IPR018076">
    <property type="entry name" value="T2SS_GspF_dom"/>
</dbReference>
<evidence type="ECO:0000256" key="6">
    <source>
        <dbReference type="SAM" id="Phobius"/>
    </source>
</evidence>
<keyword evidence="4 6" id="KW-1133">Transmembrane helix</keyword>
<evidence type="ECO:0000256" key="2">
    <source>
        <dbReference type="ARBA" id="ARBA00022475"/>
    </source>
</evidence>
<keyword evidence="9" id="KW-1185">Reference proteome</keyword>
<sequence length="323" mass="35444">MSDETLFIVMVFIVGFLMSQAFVRPLMGTGREARRRLRERIRDLSDDSTGAEQVLLVRDRYLRDLSPFARALMKLPGMDGLQALIEQAGSEKPPHRVLILCVAMGVAAGMTAGTMFGWGLGALLVGFIGTALPILQLKTKRAKRIARFEEQLPDALTVAARSLRAGLPFGEALKLVSQEMPEPVGKEFGIVFTEVNYGGDLRGALLGMLERVPSVAVMAMVTSVLIQRETGGNLAEVMDKLAAVVRERFRFQRTVRTLSAEGRLSAWILISLPFLMAGAISAINPEYLPMLTKDPGGRTIVMAAFGFLVVGILWLRWIVRIDV</sequence>